<gene>
    <name evidence="1" type="ORF">NCTC10764_05875</name>
</gene>
<accession>A0A0J3WCB7</accession>
<evidence type="ECO:0000313" key="2">
    <source>
        <dbReference type="Proteomes" id="UP000255201"/>
    </source>
</evidence>
<dbReference type="EMBL" id="UFZL01000003">
    <property type="protein sequence ID" value="STE77267.1"/>
    <property type="molecule type" value="Genomic_DNA"/>
</dbReference>
<name>A0A0J3WCB7_ECOLX</name>
<evidence type="ECO:0000313" key="1">
    <source>
        <dbReference type="EMBL" id="STE77267.1"/>
    </source>
</evidence>
<organism evidence="1 2">
    <name type="scientific">Escherichia coli</name>
    <dbReference type="NCBI Taxonomy" id="562"/>
    <lineage>
        <taxon>Bacteria</taxon>
        <taxon>Pseudomonadati</taxon>
        <taxon>Pseudomonadota</taxon>
        <taxon>Gammaproteobacteria</taxon>
        <taxon>Enterobacterales</taxon>
        <taxon>Enterobacteriaceae</taxon>
        <taxon>Escherichia</taxon>
    </lineage>
</organism>
<dbReference type="Proteomes" id="UP000255201">
    <property type="component" value="Unassembled WGS sequence"/>
</dbReference>
<sequence length="38" mass="4312">MSIPYSTRQREIHLARIFVRGLATAEHAAAIEITFNAR</sequence>
<accession>A0A0J2DUW4</accession>
<dbReference type="AlphaFoldDB" id="A0A0J3WCB7"/>
<proteinExistence type="predicted"/>
<protein>
    <submittedName>
        <fullName evidence="1">Uncharacterized protein</fullName>
    </submittedName>
</protein>
<reference evidence="1 2" key="1">
    <citation type="submission" date="2018-06" db="EMBL/GenBank/DDBJ databases">
        <authorList>
            <consortium name="Pathogen Informatics"/>
            <person name="Doyle S."/>
        </authorList>
    </citation>
    <scope>NUCLEOTIDE SEQUENCE [LARGE SCALE GENOMIC DNA]</scope>
    <source>
        <strain evidence="1 2">NCTC10764</strain>
    </source>
</reference>